<feature type="region of interest" description="Disordered" evidence="1">
    <location>
        <begin position="586"/>
        <end position="653"/>
    </location>
</feature>
<comment type="caution">
    <text evidence="2">The sequence shown here is derived from an EMBL/GenBank/DDBJ whole genome shotgun (WGS) entry which is preliminary data.</text>
</comment>
<reference evidence="2" key="1">
    <citation type="submission" date="2021-02" db="EMBL/GenBank/DDBJ databases">
        <authorList>
            <person name="Dougan E. K."/>
            <person name="Rhodes N."/>
            <person name="Thang M."/>
            <person name="Chan C."/>
        </authorList>
    </citation>
    <scope>NUCLEOTIDE SEQUENCE</scope>
</reference>
<protein>
    <submittedName>
        <fullName evidence="2">Uncharacterized protein</fullName>
    </submittedName>
</protein>
<gene>
    <name evidence="2" type="ORF">PGLA2088_LOCUS26120</name>
</gene>
<feature type="region of interest" description="Disordered" evidence="1">
    <location>
        <begin position="500"/>
        <end position="564"/>
    </location>
</feature>
<evidence type="ECO:0000313" key="3">
    <source>
        <dbReference type="Proteomes" id="UP000626109"/>
    </source>
</evidence>
<accession>A0A813K2R2</accession>
<organism evidence="2 3">
    <name type="scientific">Polarella glacialis</name>
    <name type="common">Dinoflagellate</name>
    <dbReference type="NCBI Taxonomy" id="89957"/>
    <lineage>
        <taxon>Eukaryota</taxon>
        <taxon>Sar</taxon>
        <taxon>Alveolata</taxon>
        <taxon>Dinophyceae</taxon>
        <taxon>Suessiales</taxon>
        <taxon>Suessiaceae</taxon>
        <taxon>Polarella</taxon>
    </lineage>
</organism>
<feature type="compositionally biased region" description="Basic and acidic residues" evidence="1">
    <location>
        <begin position="426"/>
        <end position="439"/>
    </location>
</feature>
<feature type="compositionally biased region" description="Basic and acidic residues" evidence="1">
    <location>
        <begin position="500"/>
        <end position="517"/>
    </location>
</feature>
<dbReference type="Proteomes" id="UP000626109">
    <property type="component" value="Unassembled WGS sequence"/>
</dbReference>
<sequence length="822" mass="91408">MEEHLQALAGFLRNAQGTTAFVESMAMQYQRLLNQIGQSSFTLDRAAGLQQQLRQMLWSDDQMGVLLLAVSAAVGQAGPALTLGGRRALQDYGAFGHYISEKMWQVLEGDQMTSASKMETLLWHSIELGLRCPSEPTLAHIPCLYLLTAEGPTKTVRMSPVLRHETFKAVKACFQKVKTKYDYKFNHVIILPMDPAEFQREHPTLFAHAFGDAKPATCRYTCQDMAKVVNAIPMRSNASSSKSCMQLDLSDGLGQGQGQGNPAQLQFAMAALQRALSWPSPRTAAASHTDEELPMQFNHPHAQALPAAPAMQQLHAMVPFAGSAIQQAQQFAPAIQQAQSSAPIQQAQLGQGSYAAYCPIGDQCSKKGNCMGVFSTEEEARAKINWHLTASSLHNKSEEEAAELTATAEVKNWMEDPEGQWVEPEPEGKGKGKGNKGDGKGQNSRAAGRMARAAAAAFEEEAHVLQDQLIELRDQSMAPRKGAAAKVPALPAWVLPKQKEQLTEEKQNEQLTEEKQLSRSPLALPEKQNEQLTEEKQNEQLAAELRASDREAAGTATGTEREQLAAATLRREELTLQRDQLAQQLAAEKESEQLPEEKQNEQLTEEKQKEQLTDEKQNEQLAETQQDEQLPEEKQDEQIEQLAETQQNEQQAEDQLVPHAGETPLCGKCLLPCSEMGWQTKKCTSRVTCNLCNARTVRLSRMLGGLPEELMELSSADIVDFWRDPYPNYNALNALDQASSKKAQARLQHESQGTAICHGLVLDIEVGRGLSTRDTQHVDQQNTYTEPRVGKATREKLPRTRCQRYVCRREMQRRLRKLPHQH</sequence>
<feature type="compositionally biased region" description="Basic and acidic residues" evidence="1">
    <location>
        <begin position="587"/>
        <end position="618"/>
    </location>
</feature>
<evidence type="ECO:0000313" key="2">
    <source>
        <dbReference type="EMBL" id="CAE8688771.1"/>
    </source>
</evidence>
<feature type="compositionally biased region" description="Basic and acidic residues" evidence="1">
    <location>
        <begin position="527"/>
        <end position="538"/>
    </location>
</feature>
<proteinExistence type="predicted"/>
<evidence type="ECO:0000256" key="1">
    <source>
        <dbReference type="SAM" id="MobiDB-lite"/>
    </source>
</evidence>
<feature type="region of interest" description="Disordered" evidence="1">
    <location>
        <begin position="412"/>
        <end position="450"/>
    </location>
</feature>
<dbReference type="EMBL" id="CAJNNW010026957">
    <property type="protein sequence ID" value="CAE8688771.1"/>
    <property type="molecule type" value="Genomic_DNA"/>
</dbReference>
<dbReference type="AlphaFoldDB" id="A0A813K2R2"/>
<name>A0A813K2R2_POLGL</name>